<accession>A0A6A7C2C1</accession>
<evidence type="ECO:0000256" key="1">
    <source>
        <dbReference type="SAM" id="Phobius"/>
    </source>
</evidence>
<keyword evidence="1" id="KW-0472">Membrane</keyword>
<dbReference type="Proteomes" id="UP000799421">
    <property type="component" value="Unassembled WGS sequence"/>
</dbReference>
<sequence length="304" mass="33495">MPGKTAYGNFHDFCRDTGSRHSTLPVCNLFKESPVQGGRRPWYNGCSLLGVHLGGGRFLANLGSIIVAFLAVLTALFLLFRSNRKRAAVGRREMQMFLGSFMLVQICEILSVGHFPLNSSVQKAFSAIHIAAIVSTAWILMINALVGYQLLDDGTPLSIGLTFGSAAAFFIATGYIALDTGFDFTHTWNDSLTGQNRHYSLYTLYLLLPLVFLVLFFLLEAVLVLKVLGEKRPMIYLVSATLLFAIGQIFQFIASPHICRGTHGKINGSLFETLFTLAAVVMAWIFWDSITEDDWPSATGDGTY</sequence>
<feature type="transmembrane region" description="Helical" evidence="1">
    <location>
        <begin position="96"/>
        <end position="115"/>
    </location>
</feature>
<evidence type="ECO:0000313" key="3">
    <source>
        <dbReference type="Proteomes" id="UP000799421"/>
    </source>
</evidence>
<dbReference type="InterPro" id="IPR022057">
    <property type="entry name" value="Chs7"/>
</dbReference>
<dbReference type="GO" id="GO:0051082">
    <property type="term" value="F:unfolded protein binding"/>
    <property type="evidence" value="ECO:0007669"/>
    <property type="project" value="TreeGrafter"/>
</dbReference>
<dbReference type="PANTHER" id="PTHR35329">
    <property type="entry name" value="CHITIN SYNTHASE EXPORT CHAPERONE"/>
    <property type="match status" value="1"/>
</dbReference>
<name>A0A6A7C2C1_9PEZI</name>
<proteinExistence type="predicted"/>
<evidence type="ECO:0000313" key="2">
    <source>
        <dbReference type="EMBL" id="KAF2861169.1"/>
    </source>
</evidence>
<feature type="transmembrane region" description="Helical" evidence="1">
    <location>
        <begin position="127"/>
        <end position="146"/>
    </location>
</feature>
<gene>
    <name evidence="2" type="ORF">K470DRAFT_281652</name>
</gene>
<protein>
    <submittedName>
        <fullName evidence="2">Uncharacterized protein</fullName>
    </submittedName>
</protein>
<feature type="transmembrane region" description="Helical" evidence="1">
    <location>
        <begin position="58"/>
        <end position="80"/>
    </location>
</feature>
<feature type="transmembrane region" description="Helical" evidence="1">
    <location>
        <begin position="266"/>
        <end position="287"/>
    </location>
</feature>
<keyword evidence="1" id="KW-0812">Transmembrane</keyword>
<dbReference type="Pfam" id="PF12271">
    <property type="entry name" value="Chs7"/>
    <property type="match status" value="1"/>
</dbReference>
<feature type="transmembrane region" description="Helical" evidence="1">
    <location>
        <begin position="158"/>
        <end position="178"/>
    </location>
</feature>
<dbReference type="OrthoDB" id="5582162at2759"/>
<dbReference type="GO" id="GO:0006457">
    <property type="term" value="P:protein folding"/>
    <property type="evidence" value="ECO:0007669"/>
    <property type="project" value="TreeGrafter"/>
</dbReference>
<dbReference type="EMBL" id="MU005974">
    <property type="protein sequence ID" value="KAF2861169.1"/>
    <property type="molecule type" value="Genomic_DNA"/>
</dbReference>
<feature type="transmembrane region" description="Helical" evidence="1">
    <location>
        <begin position="198"/>
        <end position="223"/>
    </location>
</feature>
<keyword evidence="3" id="KW-1185">Reference proteome</keyword>
<keyword evidence="1" id="KW-1133">Transmembrane helix</keyword>
<dbReference type="AlphaFoldDB" id="A0A6A7C2C1"/>
<organism evidence="2 3">
    <name type="scientific">Piedraia hortae CBS 480.64</name>
    <dbReference type="NCBI Taxonomy" id="1314780"/>
    <lineage>
        <taxon>Eukaryota</taxon>
        <taxon>Fungi</taxon>
        <taxon>Dikarya</taxon>
        <taxon>Ascomycota</taxon>
        <taxon>Pezizomycotina</taxon>
        <taxon>Dothideomycetes</taxon>
        <taxon>Dothideomycetidae</taxon>
        <taxon>Capnodiales</taxon>
        <taxon>Piedraiaceae</taxon>
        <taxon>Piedraia</taxon>
    </lineage>
</organism>
<feature type="transmembrane region" description="Helical" evidence="1">
    <location>
        <begin position="235"/>
        <end position="254"/>
    </location>
</feature>
<reference evidence="2" key="1">
    <citation type="journal article" date="2020" name="Stud. Mycol.">
        <title>101 Dothideomycetes genomes: a test case for predicting lifestyles and emergence of pathogens.</title>
        <authorList>
            <person name="Haridas S."/>
            <person name="Albert R."/>
            <person name="Binder M."/>
            <person name="Bloem J."/>
            <person name="Labutti K."/>
            <person name="Salamov A."/>
            <person name="Andreopoulos B."/>
            <person name="Baker S."/>
            <person name="Barry K."/>
            <person name="Bills G."/>
            <person name="Bluhm B."/>
            <person name="Cannon C."/>
            <person name="Castanera R."/>
            <person name="Culley D."/>
            <person name="Daum C."/>
            <person name="Ezra D."/>
            <person name="Gonzalez J."/>
            <person name="Henrissat B."/>
            <person name="Kuo A."/>
            <person name="Liang C."/>
            <person name="Lipzen A."/>
            <person name="Lutzoni F."/>
            <person name="Magnuson J."/>
            <person name="Mondo S."/>
            <person name="Nolan M."/>
            <person name="Ohm R."/>
            <person name="Pangilinan J."/>
            <person name="Park H.-J."/>
            <person name="Ramirez L."/>
            <person name="Alfaro M."/>
            <person name="Sun H."/>
            <person name="Tritt A."/>
            <person name="Yoshinaga Y."/>
            <person name="Zwiers L.-H."/>
            <person name="Turgeon B."/>
            <person name="Goodwin S."/>
            <person name="Spatafora J."/>
            <person name="Crous P."/>
            <person name="Grigoriev I."/>
        </authorList>
    </citation>
    <scope>NUCLEOTIDE SEQUENCE</scope>
    <source>
        <strain evidence="2">CBS 480.64</strain>
    </source>
</reference>
<dbReference type="PANTHER" id="PTHR35329:SF1">
    <property type="entry name" value="CHITIN SYNTHASE EXPORT CHAPERONE"/>
    <property type="match status" value="1"/>
</dbReference>
<dbReference type="GO" id="GO:0005789">
    <property type="term" value="C:endoplasmic reticulum membrane"/>
    <property type="evidence" value="ECO:0007669"/>
    <property type="project" value="TreeGrafter"/>
</dbReference>